<keyword evidence="1" id="KW-0547">Nucleotide-binding</keyword>
<evidence type="ECO:0000256" key="1">
    <source>
        <dbReference type="ARBA" id="ARBA00022741"/>
    </source>
</evidence>
<keyword evidence="5" id="KW-1185">Reference proteome</keyword>
<sequence length="316" mass="34623">MLEVSHLSKRFGSKTAVKNVSFQVNQGDSFGLLGPNGAGKSTTISMITGLISPDEGEISIHGKTMRQHPKYLKQRIGLVPQTIALYGMLNARENLEFWGTVYGISGAKLKDNVAWCLKVAGLEENSKQLVKNYSGGMQRRLNIAVGMIHRPEILIMDEPTVGIDPQSRNHILETVKDLNRQGITVIYTSHYMEEVQFLCERLAIMDHGQVIAYGDLDDVRQLAGTLATITMEVHGELKPVISELQQDLTLKQVQGTGNALVLQSTNAASAVSKAVMVMSRHGIQPVKIAVEEPNLESAFLHLTGRQLRDGQDGVSP</sequence>
<dbReference type="InterPro" id="IPR027417">
    <property type="entry name" value="P-loop_NTPase"/>
</dbReference>
<feature type="domain" description="ABC transporter" evidence="3">
    <location>
        <begin position="2"/>
        <end position="232"/>
    </location>
</feature>
<dbReference type="PROSITE" id="PS00211">
    <property type="entry name" value="ABC_TRANSPORTER_1"/>
    <property type="match status" value="1"/>
</dbReference>
<evidence type="ECO:0000313" key="5">
    <source>
        <dbReference type="Proteomes" id="UP001579974"/>
    </source>
</evidence>
<evidence type="ECO:0000256" key="2">
    <source>
        <dbReference type="ARBA" id="ARBA00022840"/>
    </source>
</evidence>
<dbReference type="PANTHER" id="PTHR43582">
    <property type="entry name" value="LINEARMYCIN RESISTANCE ATP-BINDING PROTEIN LNRL"/>
    <property type="match status" value="1"/>
</dbReference>
<dbReference type="RefSeq" id="WP_275473000.1">
    <property type="nucleotide sequence ID" value="NZ_CP162940.1"/>
</dbReference>
<dbReference type="EMBL" id="JBDXSU010000023">
    <property type="protein sequence ID" value="MFB5192513.1"/>
    <property type="molecule type" value="Genomic_DNA"/>
</dbReference>
<protein>
    <submittedName>
        <fullName evidence="4">ABC transporter ATP-binding protein</fullName>
    </submittedName>
</protein>
<dbReference type="Proteomes" id="UP001579974">
    <property type="component" value="Unassembled WGS sequence"/>
</dbReference>
<dbReference type="InterPro" id="IPR017871">
    <property type="entry name" value="ABC_transporter-like_CS"/>
</dbReference>
<dbReference type="Pfam" id="PF00005">
    <property type="entry name" value="ABC_tran"/>
    <property type="match status" value="1"/>
</dbReference>
<dbReference type="InterPro" id="IPR003439">
    <property type="entry name" value="ABC_transporter-like_ATP-bd"/>
</dbReference>
<keyword evidence="2 4" id="KW-0067">ATP-binding</keyword>
<dbReference type="InterPro" id="IPR003593">
    <property type="entry name" value="AAA+_ATPase"/>
</dbReference>
<dbReference type="Gene3D" id="3.40.50.300">
    <property type="entry name" value="P-loop containing nucleotide triphosphate hydrolases"/>
    <property type="match status" value="1"/>
</dbReference>
<evidence type="ECO:0000259" key="3">
    <source>
        <dbReference type="PROSITE" id="PS50893"/>
    </source>
</evidence>
<accession>A0ABV5AK20</accession>
<comment type="caution">
    <text evidence="4">The sequence shown here is derived from an EMBL/GenBank/DDBJ whole genome shotgun (WGS) entry which is preliminary data.</text>
</comment>
<proteinExistence type="predicted"/>
<dbReference type="SUPFAM" id="SSF52540">
    <property type="entry name" value="P-loop containing nucleoside triphosphate hydrolases"/>
    <property type="match status" value="1"/>
</dbReference>
<name>A0ABV5AK20_9BACL</name>
<organism evidence="4 5">
    <name type="scientific">Alicyclobacillus fastidiosus</name>
    <dbReference type="NCBI Taxonomy" id="392011"/>
    <lineage>
        <taxon>Bacteria</taxon>
        <taxon>Bacillati</taxon>
        <taxon>Bacillota</taxon>
        <taxon>Bacilli</taxon>
        <taxon>Bacillales</taxon>
        <taxon>Alicyclobacillaceae</taxon>
        <taxon>Alicyclobacillus</taxon>
    </lineage>
</organism>
<dbReference type="GO" id="GO:0005524">
    <property type="term" value="F:ATP binding"/>
    <property type="evidence" value="ECO:0007669"/>
    <property type="project" value="UniProtKB-KW"/>
</dbReference>
<evidence type="ECO:0000313" key="4">
    <source>
        <dbReference type="EMBL" id="MFB5192513.1"/>
    </source>
</evidence>
<dbReference type="SMART" id="SM00382">
    <property type="entry name" value="AAA"/>
    <property type="match status" value="1"/>
</dbReference>
<dbReference type="PROSITE" id="PS50893">
    <property type="entry name" value="ABC_TRANSPORTER_2"/>
    <property type="match status" value="1"/>
</dbReference>
<dbReference type="PANTHER" id="PTHR43582:SF2">
    <property type="entry name" value="LINEARMYCIN RESISTANCE ATP-BINDING PROTEIN LNRL"/>
    <property type="match status" value="1"/>
</dbReference>
<gene>
    <name evidence="4" type="ORF">KKP3000_001717</name>
</gene>
<reference evidence="4 5" key="1">
    <citation type="journal article" date="2024" name="Int. J. Mol. Sci.">
        <title>Exploration of Alicyclobacillus spp. Genome in Search of Antibiotic Resistance.</title>
        <authorList>
            <person name="Bucka-Kolendo J."/>
            <person name="Kiousi D.E."/>
            <person name="Dekowska A."/>
            <person name="Mikolajczuk-Szczyrba A."/>
            <person name="Karadedos D.M."/>
            <person name="Michael P."/>
            <person name="Galanis A."/>
            <person name="Sokolowska B."/>
        </authorList>
    </citation>
    <scope>NUCLEOTIDE SEQUENCE [LARGE SCALE GENOMIC DNA]</scope>
    <source>
        <strain evidence="4 5">KKP 3000</strain>
    </source>
</reference>